<comment type="caution">
    <text evidence="1">The sequence shown here is derived from an EMBL/GenBank/DDBJ whole genome shotgun (WGS) entry which is preliminary data.</text>
</comment>
<dbReference type="InterPro" id="IPR055290">
    <property type="entry name" value="At3g26010-like"/>
</dbReference>
<dbReference type="AlphaFoldDB" id="A0AAE1RIT8"/>
<dbReference type="EMBL" id="JAVYJV010000015">
    <property type="protein sequence ID" value="KAK4351861.1"/>
    <property type="molecule type" value="Genomic_DNA"/>
</dbReference>
<proteinExistence type="predicted"/>
<dbReference type="PANTHER" id="PTHR35546:SF101">
    <property type="entry name" value="F-BOX DOMAIN-CONTAINING PROTEIN"/>
    <property type="match status" value="1"/>
</dbReference>
<accession>A0AAE1RIT8</accession>
<gene>
    <name evidence="1" type="ORF">RND71_027379</name>
</gene>
<evidence type="ECO:0000313" key="1">
    <source>
        <dbReference type="EMBL" id="KAK4351861.1"/>
    </source>
</evidence>
<reference evidence="1" key="1">
    <citation type="submission" date="2023-12" db="EMBL/GenBank/DDBJ databases">
        <title>Genome assembly of Anisodus tanguticus.</title>
        <authorList>
            <person name="Wang Y.-J."/>
        </authorList>
    </citation>
    <scope>NUCLEOTIDE SEQUENCE</scope>
    <source>
        <strain evidence="1">KB-2021</strain>
        <tissue evidence="1">Leaf</tissue>
    </source>
</reference>
<sequence>MKHLCKSSDKRILEFSEDIIIEILHRLPSKSLARKSSEIVDGSLDESVNFLGRGVYIIASSNGFVLIADDLEDQGVYYVYNPAMRQHLAVPVTQTSCISVATIGFHCKVDDLEKDVISFTIVHFEHSFDLRSSVTIESFSSDTNTWTTIDLVLDVPISVSIFSWAKVASLGAIDGVFCWIDMDSQVILYDSVNRRFWALELTEEIENIYVEALGVSGGALYYAVCEETKITVWCLESNIRSQDAVWVRKLLQGSETSTVSMKRLCKYTDKHVLELSEDIIIEILHVCLQNLWRGRDDGPLEIHFFFSSRKSSEVVDGSIDESVNFVGRGVQHFAVPQASCISVAAIGFHCKVDDPKKDVISFTIVRYEQWFDFRSSVTIGSLSSETNTWTTIDLVLDVPLSISIFSWAKVASLGVIDGVFCWINMDSHVILYDSVNRRFWALELTEEIENKYVEALGISGGALYYAVCEETEITVWRKFLQ</sequence>
<evidence type="ECO:0000313" key="2">
    <source>
        <dbReference type="Proteomes" id="UP001291623"/>
    </source>
</evidence>
<dbReference type="Proteomes" id="UP001291623">
    <property type="component" value="Unassembled WGS sequence"/>
</dbReference>
<dbReference type="PANTHER" id="PTHR35546">
    <property type="entry name" value="F-BOX PROTEIN INTERACTION DOMAIN PROTEIN-RELATED"/>
    <property type="match status" value="1"/>
</dbReference>
<organism evidence="1 2">
    <name type="scientific">Anisodus tanguticus</name>
    <dbReference type="NCBI Taxonomy" id="243964"/>
    <lineage>
        <taxon>Eukaryota</taxon>
        <taxon>Viridiplantae</taxon>
        <taxon>Streptophyta</taxon>
        <taxon>Embryophyta</taxon>
        <taxon>Tracheophyta</taxon>
        <taxon>Spermatophyta</taxon>
        <taxon>Magnoliopsida</taxon>
        <taxon>eudicotyledons</taxon>
        <taxon>Gunneridae</taxon>
        <taxon>Pentapetalae</taxon>
        <taxon>asterids</taxon>
        <taxon>lamiids</taxon>
        <taxon>Solanales</taxon>
        <taxon>Solanaceae</taxon>
        <taxon>Solanoideae</taxon>
        <taxon>Hyoscyameae</taxon>
        <taxon>Anisodus</taxon>
    </lineage>
</organism>
<name>A0AAE1RIT8_9SOLA</name>
<protein>
    <submittedName>
        <fullName evidence="1">Uncharacterized protein</fullName>
    </submittedName>
</protein>
<keyword evidence="2" id="KW-1185">Reference proteome</keyword>